<evidence type="ECO:0000256" key="1">
    <source>
        <dbReference type="SAM" id="SignalP"/>
    </source>
</evidence>
<dbReference type="STRING" id="1477437.SAMN05444682_103303"/>
<dbReference type="EMBL" id="FOQO01000003">
    <property type="protein sequence ID" value="SFI33314.1"/>
    <property type="molecule type" value="Genomic_DNA"/>
</dbReference>
<protein>
    <recommendedName>
        <fullName evidence="4">Lipoprotein</fullName>
    </recommendedName>
</protein>
<proteinExistence type="predicted"/>
<sequence length="297" mass="33425">MKKLSVIAGFAMLLWTVLLACSKETAKPDEPETEEDPITTFFKGEVRPSESLPCFNGAYYRKVVSSKDKWLGIGGKVVLPQITFDENRKNPNKPGQYLDNPSVYLGGNMNGQETDIGLTWEVIRDENGNVTADRRAFRPFLRRTGYSATGQQAAYENAPAESLYYWYPGDEVEISIQVLENKKIRFVVAGEGKRFERDFDCDGYNLSSFGEFKRVNAIDQVANEGKPVQPTQTEVTGAEWKETHYFRLYEGEVVEAPVHSQRFTDMRCPGRNHFRVTASDDDLLIGAETIDISGAGF</sequence>
<evidence type="ECO:0000313" key="2">
    <source>
        <dbReference type="EMBL" id="SFI33314.1"/>
    </source>
</evidence>
<accession>A0A1I3HCA1</accession>
<gene>
    <name evidence="2" type="ORF">SAMN05444682_103303</name>
</gene>
<name>A0A1I3HCA1_9SPHI</name>
<dbReference type="Proteomes" id="UP000198670">
    <property type="component" value="Unassembled WGS sequence"/>
</dbReference>
<feature type="chain" id="PRO_5011595226" description="Lipoprotein" evidence="1">
    <location>
        <begin position="21"/>
        <end position="297"/>
    </location>
</feature>
<dbReference type="RefSeq" id="WP_177195084.1">
    <property type="nucleotide sequence ID" value="NZ_FOQO01000003.1"/>
</dbReference>
<organism evidence="2 3">
    <name type="scientific">Parapedobacter indicus</name>
    <dbReference type="NCBI Taxonomy" id="1477437"/>
    <lineage>
        <taxon>Bacteria</taxon>
        <taxon>Pseudomonadati</taxon>
        <taxon>Bacteroidota</taxon>
        <taxon>Sphingobacteriia</taxon>
        <taxon>Sphingobacteriales</taxon>
        <taxon>Sphingobacteriaceae</taxon>
        <taxon>Parapedobacter</taxon>
    </lineage>
</organism>
<feature type="signal peptide" evidence="1">
    <location>
        <begin position="1"/>
        <end position="20"/>
    </location>
</feature>
<evidence type="ECO:0008006" key="4">
    <source>
        <dbReference type="Google" id="ProtNLM"/>
    </source>
</evidence>
<dbReference type="AlphaFoldDB" id="A0A1I3HCA1"/>
<keyword evidence="1" id="KW-0732">Signal</keyword>
<reference evidence="2 3" key="1">
    <citation type="submission" date="2016-10" db="EMBL/GenBank/DDBJ databases">
        <authorList>
            <person name="de Groot N.N."/>
        </authorList>
    </citation>
    <scope>NUCLEOTIDE SEQUENCE [LARGE SCALE GENOMIC DNA]</scope>
    <source>
        <strain evidence="2 3">RK1</strain>
    </source>
</reference>
<keyword evidence="3" id="KW-1185">Reference proteome</keyword>
<evidence type="ECO:0000313" key="3">
    <source>
        <dbReference type="Proteomes" id="UP000198670"/>
    </source>
</evidence>
<dbReference type="PROSITE" id="PS51257">
    <property type="entry name" value="PROKAR_LIPOPROTEIN"/>
    <property type="match status" value="1"/>
</dbReference>